<comment type="caution">
    <text evidence="2">The sequence shown here is derived from an EMBL/GenBank/DDBJ whole genome shotgun (WGS) entry which is preliminary data.</text>
</comment>
<dbReference type="FunCoup" id="A0A423Q211">
    <property type="interactions" value="12"/>
</dbReference>
<dbReference type="GO" id="GO:0005737">
    <property type="term" value="C:cytoplasm"/>
    <property type="evidence" value="ECO:0007669"/>
    <property type="project" value="UniProtKB-SubCell"/>
</dbReference>
<dbReference type="InterPro" id="IPR029063">
    <property type="entry name" value="SAM-dependent_MTases_sf"/>
</dbReference>
<comment type="catalytic activity">
    <reaction evidence="1">
        <text>guanosine(1516) in 16S rRNA + S-adenosyl-L-methionine = N(2)-methylguanosine(1516) in 16S rRNA + S-adenosyl-L-homocysteine + H(+)</text>
        <dbReference type="Rhea" id="RHEA:43220"/>
        <dbReference type="Rhea" id="RHEA-COMP:10412"/>
        <dbReference type="Rhea" id="RHEA-COMP:10413"/>
        <dbReference type="ChEBI" id="CHEBI:15378"/>
        <dbReference type="ChEBI" id="CHEBI:57856"/>
        <dbReference type="ChEBI" id="CHEBI:59789"/>
        <dbReference type="ChEBI" id="CHEBI:74269"/>
        <dbReference type="ChEBI" id="CHEBI:74481"/>
        <dbReference type="EC" id="2.1.1.242"/>
    </reaction>
</comment>
<accession>A0A423Q211</accession>
<keyword evidence="1 2" id="KW-0489">Methyltransferase</keyword>
<gene>
    <name evidence="1" type="primary">rsmJ</name>
    <name evidence="2" type="ORF">SAJA_00220</name>
</gene>
<dbReference type="PANTHER" id="PTHR36112">
    <property type="entry name" value="RIBOSOMAL RNA SMALL SUBUNIT METHYLTRANSFERASE J"/>
    <property type="match status" value="1"/>
</dbReference>
<dbReference type="EMBL" id="AYKG01000001">
    <property type="protein sequence ID" value="ROO32711.1"/>
    <property type="molecule type" value="Genomic_DNA"/>
</dbReference>
<feature type="binding site" evidence="1">
    <location>
        <position position="173"/>
    </location>
    <ligand>
        <name>S-adenosyl-L-methionine</name>
        <dbReference type="ChEBI" id="CHEBI:59789"/>
    </ligand>
</feature>
<dbReference type="Proteomes" id="UP000285310">
    <property type="component" value="Unassembled WGS sequence"/>
</dbReference>
<keyword evidence="1" id="KW-0698">rRNA processing</keyword>
<dbReference type="SUPFAM" id="SSF53335">
    <property type="entry name" value="S-adenosyl-L-methionine-dependent methyltransferases"/>
    <property type="match status" value="1"/>
</dbReference>
<comment type="caution">
    <text evidence="1">Lacks conserved residue(s) required for the propagation of feature annotation.</text>
</comment>
<evidence type="ECO:0000313" key="2">
    <source>
        <dbReference type="EMBL" id="ROO32711.1"/>
    </source>
</evidence>
<comment type="similarity">
    <text evidence="1">Belongs to the methyltransferase superfamily. RsmJ family.</text>
</comment>
<comment type="subcellular location">
    <subcellularLocation>
        <location evidence="1">Cytoplasm</location>
    </subcellularLocation>
</comment>
<feature type="binding site" evidence="1">
    <location>
        <begin position="118"/>
        <end position="119"/>
    </location>
    <ligand>
        <name>S-adenosyl-L-methionine</name>
        <dbReference type="ChEBI" id="CHEBI:59789"/>
    </ligand>
</feature>
<dbReference type="GO" id="GO:0008990">
    <property type="term" value="F:rRNA (guanine-N2-)-methyltransferase activity"/>
    <property type="evidence" value="ECO:0007669"/>
    <property type="project" value="UniProtKB-UniRule"/>
</dbReference>
<comment type="function">
    <text evidence="1">Specifically methylates the guanosine in position 1516 of 16S rRNA.</text>
</comment>
<dbReference type="InParanoid" id="A0A423Q211"/>
<keyword evidence="1 2" id="KW-0808">Transferase</keyword>
<keyword evidence="1" id="KW-0949">S-adenosyl-L-methionine</keyword>
<feature type="binding site" evidence="1">
    <location>
        <begin position="102"/>
        <end position="103"/>
    </location>
    <ligand>
        <name>S-adenosyl-L-methionine</name>
        <dbReference type="ChEBI" id="CHEBI:59789"/>
    </ligand>
</feature>
<dbReference type="InterPro" id="IPR007536">
    <property type="entry name" value="16SrRNA_methylTrfase_J"/>
</dbReference>
<dbReference type="Pfam" id="PF04445">
    <property type="entry name" value="SAM_MT"/>
    <property type="match status" value="1"/>
</dbReference>
<dbReference type="HAMAP" id="MF_01523">
    <property type="entry name" value="16SrRNA_methyltr_J"/>
    <property type="match status" value="1"/>
</dbReference>
<dbReference type="Gene3D" id="3.40.50.150">
    <property type="entry name" value="Vaccinia Virus protein VP39"/>
    <property type="match status" value="1"/>
</dbReference>
<organism evidence="2 3">
    <name type="scientific">Salinisphaera japonica YTM-1</name>
    <dbReference type="NCBI Taxonomy" id="1209778"/>
    <lineage>
        <taxon>Bacteria</taxon>
        <taxon>Pseudomonadati</taxon>
        <taxon>Pseudomonadota</taxon>
        <taxon>Gammaproteobacteria</taxon>
        <taxon>Salinisphaerales</taxon>
        <taxon>Salinisphaeraceae</taxon>
        <taxon>Salinisphaera</taxon>
    </lineage>
</organism>
<dbReference type="PANTHER" id="PTHR36112:SF1">
    <property type="entry name" value="RIBOSOMAL RNA SMALL SUBUNIT METHYLTRANSFERASE J"/>
    <property type="match status" value="1"/>
</dbReference>
<evidence type="ECO:0000256" key="1">
    <source>
        <dbReference type="HAMAP-Rule" id="MF_01523"/>
    </source>
</evidence>
<keyword evidence="3" id="KW-1185">Reference proteome</keyword>
<keyword evidence="1" id="KW-0963">Cytoplasm</keyword>
<evidence type="ECO:0000313" key="3">
    <source>
        <dbReference type="Proteomes" id="UP000285310"/>
    </source>
</evidence>
<proteinExistence type="inferred from homology"/>
<name>A0A423Q211_9GAMM</name>
<reference evidence="2 3" key="1">
    <citation type="submission" date="2013-10" db="EMBL/GenBank/DDBJ databases">
        <title>Salinisphaera japonica YTM-1 Genome Sequencing.</title>
        <authorList>
            <person name="Lai Q."/>
            <person name="Li C."/>
            <person name="Shao Z."/>
        </authorList>
    </citation>
    <scope>NUCLEOTIDE SEQUENCE [LARGE SCALE GENOMIC DNA]</scope>
    <source>
        <strain evidence="2 3">YTM-1</strain>
    </source>
</reference>
<dbReference type="AlphaFoldDB" id="A0A423Q211"/>
<dbReference type="RefSeq" id="WP_184999675.1">
    <property type="nucleotide sequence ID" value="NZ_AYKG01000001.1"/>
</dbReference>
<dbReference type="EC" id="2.1.1.242" evidence="1"/>
<protein>
    <recommendedName>
        <fullName evidence="1">Ribosomal RNA small subunit methyltransferase J</fullName>
        <ecNumber evidence="1">2.1.1.242</ecNumber>
    </recommendedName>
    <alternativeName>
        <fullName evidence="1">16S rRNA m2G1516 methyltransferase</fullName>
    </alternativeName>
    <alternativeName>
        <fullName evidence="1">rRNA (guanine-N(2)-)-methyltransferase</fullName>
    </alternativeName>
</protein>
<sequence length="248" mass="26753">MTAVTWWIAETTAVGDDEALARDHQIAVRRTPPSTGLYLARDQGRLGLHRADGPRTYPLICDLAAVAAERAPGARQSPLAKACGLTRPTAMHVCDATAGLGRDSVMLAWLGASVTPLERHPVIYLLLHDAWQRLHAGSSYPEWVDRLGAPQSVDAGQWLAGRPVAPIDTIYMDPMFAAARRKAQPQKALAWLGELAGPDMDADDLLAAARQTAAKRVVVKQHARGTPLAPPSHQVKAKAVRFDVYLIG</sequence>